<sequence length="438" mass="49575">MKRLNLQRWMPRTLFGRLAVVVIVTLLLSQWFAWGVLRYYRQNLVAGQLSEQVLDTLSELEGQLEAVPEAQRAQWLRAYNRPYGPNLYPLSEADPPADNNIPAQEQAIVRQLQADQLPIHAVRVQRQPNWRLWLQVDVLERPYWLSIPLGRIRNERRWPLLVGISSFTLFAMLGASFFVWRLNRPLRALGMASKLLAEGQSPPLLVSSGPQELRLLTDQFNQMVTSLRDADDARRLMLAGISHDLRTPLTRMRLAVEMMHDDSLRDGMLGDLQDMERIVQQFMIYIGGGPKERAEVTDLHELLRPLPDKYPLGQLQLQLAVEALPRLTLQPLAMSRLLGNLLDNAFRYGAPPVIVQTGQDAQQVWLQIRDHGQGIPEAEWARLLQPFERGNAARGGDGGSGLGLAIVARIAREQGAQLRLAQADEGGLLVELRWPRPA</sequence>
<evidence type="ECO:0000256" key="4">
    <source>
        <dbReference type="ARBA" id="ARBA00022475"/>
    </source>
</evidence>
<dbReference type="InterPro" id="IPR003661">
    <property type="entry name" value="HisK_dim/P_dom"/>
</dbReference>
<dbReference type="GO" id="GO:0005524">
    <property type="term" value="F:ATP binding"/>
    <property type="evidence" value="ECO:0007669"/>
    <property type="project" value="UniProtKB-KW"/>
</dbReference>
<dbReference type="InterPro" id="IPR004358">
    <property type="entry name" value="Sig_transdc_His_kin-like_C"/>
</dbReference>
<keyword evidence="5" id="KW-0997">Cell inner membrane</keyword>
<evidence type="ECO:0000256" key="15">
    <source>
        <dbReference type="SAM" id="Phobius"/>
    </source>
</evidence>
<evidence type="ECO:0000259" key="17">
    <source>
        <dbReference type="PROSITE" id="PS50885"/>
    </source>
</evidence>
<dbReference type="PRINTS" id="PR00344">
    <property type="entry name" value="BCTRLSENSOR"/>
</dbReference>
<keyword evidence="14 15" id="KW-0472">Membrane</keyword>
<dbReference type="SUPFAM" id="SSF47384">
    <property type="entry name" value="Homodimeric domain of signal transducing histidine kinase"/>
    <property type="match status" value="1"/>
</dbReference>
<dbReference type="SMART" id="SM00304">
    <property type="entry name" value="HAMP"/>
    <property type="match status" value="1"/>
</dbReference>
<keyword evidence="11" id="KW-0067">ATP-binding</keyword>
<dbReference type="EMBL" id="JABAIM010000003">
    <property type="protein sequence ID" value="NLR76414.1"/>
    <property type="molecule type" value="Genomic_DNA"/>
</dbReference>
<evidence type="ECO:0000256" key="9">
    <source>
        <dbReference type="ARBA" id="ARBA00022741"/>
    </source>
</evidence>
<dbReference type="InterPro" id="IPR003594">
    <property type="entry name" value="HATPase_dom"/>
</dbReference>
<dbReference type="SMART" id="SM00387">
    <property type="entry name" value="HATPase_c"/>
    <property type="match status" value="1"/>
</dbReference>
<keyword evidence="8 15" id="KW-0812">Transmembrane</keyword>
<dbReference type="PROSITE" id="PS50885">
    <property type="entry name" value="HAMP"/>
    <property type="match status" value="1"/>
</dbReference>
<evidence type="ECO:0000313" key="18">
    <source>
        <dbReference type="EMBL" id="NLR76414.1"/>
    </source>
</evidence>
<dbReference type="GO" id="GO:0005886">
    <property type="term" value="C:plasma membrane"/>
    <property type="evidence" value="ECO:0007669"/>
    <property type="project" value="UniProtKB-SubCell"/>
</dbReference>
<dbReference type="InterPro" id="IPR003660">
    <property type="entry name" value="HAMP_dom"/>
</dbReference>
<dbReference type="Pfam" id="PF00512">
    <property type="entry name" value="HisKA"/>
    <property type="match status" value="1"/>
</dbReference>
<dbReference type="InterPro" id="IPR005467">
    <property type="entry name" value="His_kinase_dom"/>
</dbReference>
<keyword evidence="7" id="KW-0808">Transferase</keyword>
<dbReference type="Gene3D" id="1.10.287.130">
    <property type="match status" value="1"/>
</dbReference>
<proteinExistence type="predicted"/>
<evidence type="ECO:0000256" key="12">
    <source>
        <dbReference type="ARBA" id="ARBA00022989"/>
    </source>
</evidence>
<organism evidence="18 19">
    <name type="scientific">Leeia aquatica</name>
    <dbReference type="NCBI Taxonomy" id="2725557"/>
    <lineage>
        <taxon>Bacteria</taxon>
        <taxon>Pseudomonadati</taxon>
        <taxon>Pseudomonadota</taxon>
        <taxon>Betaproteobacteria</taxon>
        <taxon>Neisseriales</taxon>
        <taxon>Leeiaceae</taxon>
        <taxon>Leeia</taxon>
    </lineage>
</organism>
<evidence type="ECO:0000313" key="19">
    <source>
        <dbReference type="Proteomes" id="UP000587991"/>
    </source>
</evidence>
<dbReference type="AlphaFoldDB" id="A0A847S8V0"/>
<dbReference type="GO" id="GO:0000155">
    <property type="term" value="F:phosphorelay sensor kinase activity"/>
    <property type="evidence" value="ECO:0007669"/>
    <property type="project" value="InterPro"/>
</dbReference>
<evidence type="ECO:0000256" key="2">
    <source>
        <dbReference type="ARBA" id="ARBA00004429"/>
    </source>
</evidence>
<dbReference type="InterPro" id="IPR036097">
    <property type="entry name" value="HisK_dim/P_sf"/>
</dbReference>
<dbReference type="RefSeq" id="WP_168878067.1">
    <property type="nucleotide sequence ID" value="NZ_JABAIM010000003.1"/>
</dbReference>
<dbReference type="PANTHER" id="PTHR44936">
    <property type="entry name" value="SENSOR PROTEIN CREC"/>
    <property type="match status" value="1"/>
</dbReference>
<dbReference type="Pfam" id="PF00672">
    <property type="entry name" value="HAMP"/>
    <property type="match status" value="1"/>
</dbReference>
<keyword evidence="9" id="KW-0547">Nucleotide-binding</keyword>
<evidence type="ECO:0000256" key="7">
    <source>
        <dbReference type="ARBA" id="ARBA00022679"/>
    </source>
</evidence>
<evidence type="ECO:0000256" key="5">
    <source>
        <dbReference type="ARBA" id="ARBA00022519"/>
    </source>
</evidence>
<feature type="domain" description="HAMP" evidence="17">
    <location>
        <begin position="180"/>
        <end position="232"/>
    </location>
</feature>
<comment type="catalytic activity">
    <reaction evidence="1">
        <text>ATP + protein L-histidine = ADP + protein N-phospho-L-histidine.</text>
        <dbReference type="EC" id="2.7.13.3"/>
    </reaction>
</comment>
<dbReference type="PROSITE" id="PS50109">
    <property type="entry name" value="HIS_KIN"/>
    <property type="match status" value="1"/>
</dbReference>
<dbReference type="SMART" id="SM00388">
    <property type="entry name" value="HisKA"/>
    <property type="match status" value="1"/>
</dbReference>
<dbReference type="Proteomes" id="UP000587991">
    <property type="component" value="Unassembled WGS sequence"/>
</dbReference>
<evidence type="ECO:0000256" key="11">
    <source>
        <dbReference type="ARBA" id="ARBA00022840"/>
    </source>
</evidence>
<keyword evidence="12 15" id="KW-1133">Transmembrane helix</keyword>
<evidence type="ECO:0000256" key="10">
    <source>
        <dbReference type="ARBA" id="ARBA00022777"/>
    </source>
</evidence>
<feature type="domain" description="Histidine kinase" evidence="16">
    <location>
        <begin position="240"/>
        <end position="438"/>
    </location>
</feature>
<evidence type="ECO:0000256" key="1">
    <source>
        <dbReference type="ARBA" id="ARBA00000085"/>
    </source>
</evidence>
<dbReference type="SUPFAM" id="SSF55874">
    <property type="entry name" value="ATPase domain of HSP90 chaperone/DNA topoisomerase II/histidine kinase"/>
    <property type="match status" value="1"/>
</dbReference>
<keyword evidence="6" id="KW-0597">Phosphoprotein</keyword>
<accession>A0A847S8V0</accession>
<gene>
    <name evidence="18" type="ORF">HF682_14700</name>
</gene>
<dbReference type="EC" id="2.7.13.3" evidence="3"/>
<dbReference type="Gene3D" id="3.30.565.10">
    <property type="entry name" value="Histidine kinase-like ATPase, C-terminal domain"/>
    <property type="match status" value="1"/>
</dbReference>
<dbReference type="Pfam" id="PF02518">
    <property type="entry name" value="HATPase_c"/>
    <property type="match status" value="1"/>
</dbReference>
<feature type="transmembrane region" description="Helical" evidence="15">
    <location>
        <begin position="14"/>
        <end position="34"/>
    </location>
</feature>
<evidence type="ECO:0000256" key="13">
    <source>
        <dbReference type="ARBA" id="ARBA00023012"/>
    </source>
</evidence>
<comment type="subcellular location">
    <subcellularLocation>
        <location evidence="2">Cell inner membrane</location>
        <topology evidence="2">Multi-pass membrane protein</topology>
    </subcellularLocation>
</comment>
<evidence type="ECO:0000256" key="3">
    <source>
        <dbReference type="ARBA" id="ARBA00012438"/>
    </source>
</evidence>
<dbReference type="CDD" id="cd06225">
    <property type="entry name" value="HAMP"/>
    <property type="match status" value="1"/>
</dbReference>
<evidence type="ECO:0000256" key="6">
    <source>
        <dbReference type="ARBA" id="ARBA00022553"/>
    </source>
</evidence>
<keyword evidence="19" id="KW-1185">Reference proteome</keyword>
<dbReference type="PANTHER" id="PTHR44936:SF5">
    <property type="entry name" value="SENSOR HISTIDINE KINASE ENVZ"/>
    <property type="match status" value="1"/>
</dbReference>
<dbReference type="CDD" id="cd00082">
    <property type="entry name" value="HisKA"/>
    <property type="match status" value="1"/>
</dbReference>
<keyword evidence="10" id="KW-0418">Kinase</keyword>
<protein>
    <recommendedName>
        <fullName evidence="3">histidine kinase</fullName>
        <ecNumber evidence="3">2.7.13.3</ecNumber>
    </recommendedName>
</protein>
<evidence type="ECO:0000256" key="8">
    <source>
        <dbReference type="ARBA" id="ARBA00022692"/>
    </source>
</evidence>
<dbReference type="InterPro" id="IPR036890">
    <property type="entry name" value="HATPase_C_sf"/>
</dbReference>
<keyword evidence="4" id="KW-1003">Cell membrane</keyword>
<feature type="transmembrane region" description="Helical" evidence="15">
    <location>
        <begin position="158"/>
        <end position="180"/>
    </location>
</feature>
<evidence type="ECO:0000259" key="16">
    <source>
        <dbReference type="PROSITE" id="PS50109"/>
    </source>
</evidence>
<evidence type="ECO:0000256" key="14">
    <source>
        <dbReference type="ARBA" id="ARBA00023136"/>
    </source>
</evidence>
<dbReference type="InterPro" id="IPR050980">
    <property type="entry name" value="2C_sensor_his_kinase"/>
</dbReference>
<comment type="caution">
    <text evidence="18">The sequence shown here is derived from an EMBL/GenBank/DDBJ whole genome shotgun (WGS) entry which is preliminary data.</text>
</comment>
<reference evidence="18 19" key="1">
    <citation type="submission" date="2020-04" db="EMBL/GenBank/DDBJ databases">
        <title>Draft genome of Leeia sp. IMCC25680.</title>
        <authorList>
            <person name="Song J."/>
            <person name="Cho J.-C."/>
        </authorList>
    </citation>
    <scope>NUCLEOTIDE SEQUENCE [LARGE SCALE GENOMIC DNA]</scope>
    <source>
        <strain evidence="18 19">IMCC25680</strain>
    </source>
</reference>
<keyword evidence="13" id="KW-0902">Two-component regulatory system</keyword>
<name>A0A847S8V0_9NEIS</name>